<dbReference type="KEGG" id="scia:HUG15_18665"/>
<protein>
    <submittedName>
        <fullName evidence="1">Uncharacterized protein</fullName>
    </submittedName>
</protein>
<accession>A0A7T7CCX5</accession>
<keyword evidence="2" id="KW-1185">Reference proteome</keyword>
<gene>
    <name evidence="1" type="ORF">HUG15_18665</name>
</gene>
<name>A0A7T7CCX5_9BACI</name>
<sequence>MAVAVREEEILAAEDHVALQVVSPVVRQVVRQAVRQIVAAMVGEEQVLSSAAWH</sequence>
<dbReference type="Proteomes" id="UP000595823">
    <property type="component" value="Chromosome"/>
</dbReference>
<organism evidence="1 2">
    <name type="scientific">Salicibibacter cibarius</name>
    <dbReference type="NCBI Taxonomy" id="2743000"/>
    <lineage>
        <taxon>Bacteria</taxon>
        <taxon>Bacillati</taxon>
        <taxon>Bacillota</taxon>
        <taxon>Bacilli</taxon>
        <taxon>Bacillales</taxon>
        <taxon>Bacillaceae</taxon>
        <taxon>Salicibibacter</taxon>
    </lineage>
</organism>
<proteinExistence type="predicted"/>
<dbReference type="EMBL" id="CP054705">
    <property type="protein sequence ID" value="QQK77403.1"/>
    <property type="molecule type" value="Genomic_DNA"/>
</dbReference>
<evidence type="ECO:0000313" key="2">
    <source>
        <dbReference type="Proteomes" id="UP000595823"/>
    </source>
</evidence>
<reference evidence="1 2" key="1">
    <citation type="submission" date="2020-06" db="EMBL/GenBank/DDBJ databases">
        <title>Genomic analysis of Salicibibacter sp. NKC5-3.</title>
        <authorList>
            <person name="Oh Y.J."/>
        </authorList>
    </citation>
    <scope>NUCLEOTIDE SEQUENCE [LARGE SCALE GENOMIC DNA]</scope>
    <source>
        <strain evidence="1 2">NKC5-3</strain>
    </source>
</reference>
<dbReference type="AlphaFoldDB" id="A0A7T7CCX5"/>
<evidence type="ECO:0000313" key="1">
    <source>
        <dbReference type="EMBL" id="QQK77403.1"/>
    </source>
</evidence>